<dbReference type="Gene3D" id="1.10.580.10">
    <property type="entry name" value="Citrate Synthase, domain 1"/>
    <property type="match status" value="1"/>
</dbReference>
<dbReference type="GO" id="GO:0005975">
    <property type="term" value="P:carbohydrate metabolic process"/>
    <property type="evidence" value="ECO:0007669"/>
    <property type="project" value="TreeGrafter"/>
</dbReference>
<dbReference type="GO" id="GO:0005829">
    <property type="term" value="C:cytosol"/>
    <property type="evidence" value="ECO:0007669"/>
    <property type="project" value="TreeGrafter"/>
</dbReference>
<dbReference type="NCBIfam" id="NF010635">
    <property type="entry name" value="PRK14032.1"/>
    <property type="match status" value="1"/>
</dbReference>
<dbReference type="GO" id="GO:0006099">
    <property type="term" value="P:tricarboxylic acid cycle"/>
    <property type="evidence" value="ECO:0007669"/>
    <property type="project" value="TreeGrafter"/>
</dbReference>
<name>A0AA43ZSG2_9LACT</name>
<dbReference type="PRINTS" id="PR00143">
    <property type="entry name" value="CITRTSNTHASE"/>
</dbReference>
<proteinExistence type="inferred from homology"/>
<keyword evidence="4" id="KW-0808">Transferase</keyword>
<dbReference type="AlphaFoldDB" id="A0AA43ZSG2"/>
<reference evidence="5" key="1">
    <citation type="submission" date="2023-07" db="EMBL/GenBank/DDBJ databases">
        <title>Between Cages and Wild: Unraveling the Impact of Captivity on Animal Microbiomes and Antimicrobial Resistance.</title>
        <authorList>
            <person name="Schmartz G.P."/>
            <person name="Rehner J."/>
            <person name="Schuff M.J."/>
            <person name="Becker S.L."/>
            <person name="Kravczyk M."/>
            <person name="Gurevich A."/>
            <person name="Francke R."/>
            <person name="Mueller R."/>
            <person name="Keller V."/>
            <person name="Keller A."/>
        </authorList>
    </citation>
    <scope>NUCLEOTIDE SEQUENCE</scope>
    <source>
        <strain evidence="5">S39M_St_73</strain>
    </source>
</reference>
<evidence type="ECO:0000256" key="3">
    <source>
        <dbReference type="ARBA" id="ARBA00012972"/>
    </source>
</evidence>
<evidence type="ECO:0000256" key="1">
    <source>
        <dbReference type="ARBA" id="ARBA00005163"/>
    </source>
</evidence>
<protein>
    <recommendedName>
        <fullName evidence="3">citrate synthase (unknown stereospecificity)</fullName>
        <ecNumber evidence="3">2.3.3.16</ecNumber>
    </recommendedName>
</protein>
<dbReference type="Proteomes" id="UP001171751">
    <property type="component" value="Unassembled WGS sequence"/>
</dbReference>
<dbReference type="PANTHER" id="PTHR11739">
    <property type="entry name" value="CITRATE SYNTHASE"/>
    <property type="match status" value="1"/>
</dbReference>
<evidence type="ECO:0000256" key="2">
    <source>
        <dbReference type="ARBA" id="ARBA00010566"/>
    </source>
</evidence>
<dbReference type="PANTHER" id="PTHR11739:SF4">
    <property type="entry name" value="CITRATE SYNTHASE, PEROXISOMAL"/>
    <property type="match status" value="1"/>
</dbReference>
<dbReference type="InterPro" id="IPR016143">
    <property type="entry name" value="Citrate_synth-like_sm_a-sub"/>
</dbReference>
<dbReference type="EC" id="2.3.3.16" evidence="3"/>
<dbReference type="InterPro" id="IPR036969">
    <property type="entry name" value="Citrate_synthase_sf"/>
</dbReference>
<dbReference type="GO" id="GO:0036440">
    <property type="term" value="F:citrate synthase activity"/>
    <property type="evidence" value="ECO:0007669"/>
    <property type="project" value="UniProtKB-EC"/>
</dbReference>
<comment type="similarity">
    <text evidence="2">Belongs to the citrate synthase family.</text>
</comment>
<gene>
    <name evidence="5" type="ORF">Q4F26_05720</name>
</gene>
<sequence>MPNSVNEVNTQREMEQLVKMSIEASKISPKEYVKHDVKRGLRNSNGTGVKVGVTRIASVVGYDVVDDKIIPIPGEMHYRGIDLSDMVDGFDQEGRLGYEEVMYLLLFDKLPPASDLNHFESILNQERDLPEKFKENVILNQPSNHIMNYLQRMILSLYSYSENPDDTSLSSLLEKGLQIIAKMPTMMAYGYMAQQHYFNHDSLILHSPIYASSAENILHMVRRNSSYTEEEVQILDLLLMVHAEHGGGNNSAFTTNVISSSGTDIFSTLAAAVGSLKGIKHGGANLKATEMLNNIADNVSDWHDEAEIEAYLNKILDGRAYDGSGLIYGMGHAVYTISDPRAVMLKNGLEEMTLDTEWAGKLEFVKLIESTTKKIMKERKGENFQICANVDLYSGVVYEMLNIPPELYTPIFATARMVGWVAHILEQTSDGKIMRPAYETIHKDMEYIPLTERKKGDL</sequence>
<dbReference type="SUPFAM" id="SSF48256">
    <property type="entry name" value="Citrate synthase"/>
    <property type="match status" value="1"/>
</dbReference>
<keyword evidence="6" id="KW-1185">Reference proteome</keyword>
<evidence type="ECO:0000256" key="4">
    <source>
        <dbReference type="ARBA" id="ARBA00022679"/>
    </source>
</evidence>
<evidence type="ECO:0000313" key="6">
    <source>
        <dbReference type="Proteomes" id="UP001171751"/>
    </source>
</evidence>
<accession>A0AA43ZSG2</accession>
<organism evidence="5 6">
    <name type="scientific">Atopococcus tabaci</name>
    <dbReference type="NCBI Taxonomy" id="269774"/>
    <lineage>
        <taxon>Bacteria</taxon>
        <taxon>Bacillati</taxon>
        <taxon>Bacillota</taxon>
        <taxon>Bacilli</taxon>
        <taxon>Lactobacillales</taxon>
        <taxon>Carnobacteriaceae</taxon>
        <taxon>Atopococcus</taxon>
    </lineage>
</organism>
<comment type="pathway">
    <text evidence="1">Carbohydrate metabolism; tricarboxylic acid cycle.</text>
</comment>
<evidence type="ECO:0000313" key="5">
    <source>
        <dbReference type="EMBL" id="MDO5457829.1"/>
    </source>
</evidence>
<dbReference type="InterPro" id="IPR002020">
    <property type="entry name" value="Citrate_synthase"/>
</dbReference>
<dbReference type="Gene3D" id="1.10.230.10">
    <property type="entry name" value="Cytochrome P450-Terp, domain 2"/>
    <property type="match status" value="1"/>
</dbReference>
<dbReference type="EMBL" id="JAUNQW010000027">
    <property type="protein sequence ID" value="MDO5457829.1"/>
    <property type="molecule type" value="Genomic_DNA"/>
</dbReference>
<dbReference type="Pfam" id="PF00285">
    <property type="entry name" value="Citrate_synt"/>
    <property type="match status" value="1"/>
</dbReference>
<dbReference type="InterPro" id="IPR016142">
    <property type="entry name" value="Citrate_synth-like_lrg_a-sub"/>
</dbReference>
<comment type="caution">
    <text evidence="5">The sequence shown here is derived from an EMBL/GenBank/DDBJ whole genome shotgun (WGS) entry which is preliminary data.</text>
</comment>